<evidence type="ECO:0000256" key="1">
    <source>
        <dbReference type="ARBA" id="ARBA00022729"/>
    </source>
</evidence>
<organism evidence="2 3">
    <name type="scientific">Phaeodactylibacter xiamenensis</name>
    <dbReference type="NCBI Taxonomy" id="1524460"/>
    <lineage>
        <taxon>Bacteria</taxon>
        <taxon>Pseudomonadati</taxon>
        <taxon>Bacteroidota</taxon>
        <taxon>Saprospiria</taxon>
        <taxon>Saprospirales</taxon>
        <taxon>Haliscomenobacteraceae</taxon>
        <taxon>Phaeodactylibacter</taxon>
    </lineage>
</organism>
<keyword evidence="1" id="KW-0732">Signal</keyword>
<comment type="caution">
    <text evidence="2">The sequence shown here is derived from an EMBL/GenBank/DDBJ whole genome shotgun (WGS) entry which is preliminary data.</text>
</comment>
<dbReference type="InterPro" id="IPR036280">
    <property type="entry name" value="Multihaem_cyt_sf"/>
</dbReference>
<evidence type="ECO:0000313" key="3">
    <source>
        <dbReference type="Proteomes" id="UP000029736"/>
    </source>
</evidence>
<accession>A0A098SAW7</accession>
<protein>
    <submittedName>
        <fullName evidence="2">Uncharacterized protein</fullName>
    </submittedName>
</protein>
<gene>
    <name evidence="2" type="ORF">IX84_02800</name>
</gene>
<dbReference type="Gene3D" id="3.90.10.10">
    <property type="entry name" value="Cytochrome C3"/>
    <property type="match status" value="24"/>
</dbReference>
<dbReference type="SUPFAM" id="SSF48695">
    <property type="entry name" value="Multiheme cytochromes"/>
    <property type="match status" value="10"/>
</dbReference>
<reference evidence="2 3" key="1">
    <citation type="journal article" date="2014" name="Int. J. Syst. Evol. Microbiol.">
        <title>Phaeodactylibacter xiamenensis gen. nov., sp. nov., a member of the family Saprospiraceae isolated from the marine alga Phaeodactylum tricornutum.</title>
        <authorList>
            <person name="Chen Z.Jr."/>
            <person name="Lei X."/>
            <person name="Lai Q."/>
            <person name="Li Y."/>
            <person name="Zhang B."/>
            <person name="Zhang J."/>
            <person name="Zhang H."/>
            <person name="Yang L."/>
            <person name="Zheng W."/>
            <person name="Tian Y."/>
            <person name="Yu Z."/>
            <person name="Xu H.Jr."/>
            <person name="Zheng T."/>
        </authorList>
    </citation>
    <scope>NUCLEOTIDE SEQUENCE [LARGE SCALE GENOMIC DNA]</scope>
    <source>
        <strain evidence="2 3">KD52</strain>
    </source>
</reference>
<proteinExistence type="predicted"/>
<keyword evidence="3" id="KW-1185">Reference proteome</keyword>
<sequence>MTVGNDCARCHTPANWLVDNITELHQENGFPLLGAHASISCTDCHTSATTLEFNRIGNDCINCHIDDFNATTNPNHQDAGFSTDCAACHRPDAFDWGGADNIDHSFFPLTAGHDISDCTQCHTSGDFTSTSPECVSCHLNDFENTMEPRHEPAGFSNDCAQCHTTDVGWMPANYADHDALHFPIYSGSHEGEWMKCTDCHDNSSDYSSFTCINCHINPETDEEHNGVGGYIYENTACLACHPTGDEDNSFDHNESGFPLTGAHITTDCIQCHSDGYAGTPTDCASCHTTEFNATANPDHNALGLSSDCAACHTTQTGWSPAAFDGHDSYYALNGAHAAIANDCAACHNGDYNNTPNTCAGCHINDYNQASDPDHQAAQFPTDCASCHSESTWAPSSFDHDAHYPLTGAHQAIEDDCVACHNGDYDNTPNTCNGCHAQDYSATVNPDHQALGLPTDCAECHSTQPDWVPASFGIHDQYYPLNGAHAAIANDCAACHNGDYSNTPNTCFGCHSEDYNNTTDPGHAAAQFPTDCTTCHSEDAWAPSTLEHDAQYFPIYSGAHEGEWNTCTECHTNPANYAEFSCIGCHTNPETDDEHQGVGGYVYENTACLACHPMGDADNVFDHNTTAFPLDGAHLAANCLDCHSSGYAGTPTDCASCHTTEFNATANPDHNALGLSSDCAACHTTQTGWSPAAFDGHDSYYALNGAHAAIANDCAACHNGDYNNTPNTCAGCHINDYNQASDPDHQAAQFPTDCASCHSESTWAPSSFDHDAHYPLTGAHQAIEDDCVACHNGDYDNTPNTCNGCHAQDYSATVNPDHQALGLPTDCAECHSTQPEWVPASFDIHDQYYPLNGAHAAIANDCAACHNGDYSNTPNTCFGCHSEDYNNTTDPGHAAAQFPTDCTTCHSEDAWAPSTLEHDAQYFPIYSGAHEGEWNTCTECHTNPANYAEFSCIGCHTNPETDDEHQGVGGYVYENTACLACHPMGDADNVFDHNTTAFPLDGAHLAANCLDCHSSGYAGTPTDCASCHTTEFNATANPDHNALGLSSDCAACHTTQTGWSPAAFDGHDSYYALNGAHAAIANDCAACHNGDYNNTPNTCAGCHINDYNQASDPDHQAAQFPTDCASCHSESTWAPSSFDHDAHYPLTGAHQAIEDDCVACHNGDYDNTPNTCNGCHAQDYSTTVNPDHQALGLPTDCAECHTTQPDWVPASFDIHDQYYPLNGAHAAIANDCAACHNGDYSNTPNTCFGCHSEDYNNTENPDHIVAQFATDCLECHTENDWTASSFDHDGPYFPIYSGAHEGEWNTCMECHTNPSSFAEFSCLGCHTNPETDDHHQGVGGYVYENTACLACHPTGDAANVFDHNATAFPLTGAHLSTTCVECHTNGYAGTPTDCNACHLQDYASTANPDHTALGFPMDCASCHTTAPDWAPAAFDIHDQYYPLTGAHAAIANNCVDCHNGDFNNTPNTCFGCHSDDYNATSSPSHAAASFPTDCQQCHTENAWVPSSFDHDQYYPLSGAHAAIASNCNDCHNGDYNNTPNTCDGCHIDDYNAATVPNHVNAQLPLDCESCHALTAWVPATFDHDQYFPMTGAHLPIENDCFACHQGNYNNTPNTCDACHADDYNQSNNPNHLALGFPMDCASCHTTAPDWAPASFDIHDQYYPLTGAHAAIANNCVDCHNGDFNNTPNTCFGCHSDDYNATSSPSHAAASFPTDCQQCHTENAWVPSSFDHDQYYPLSGAHAAIASNCNDCHNGDYNNTPNTCFGCHSDDYNAVTNPNHVAANFSTDCQQCHTEGAWIPSSFDHDQYYPLVGAHAAIAFNCNDCHNGDYNNTPNTCFGCHSDDYNATNNPNHAIANFPTDCEACHGQNTWIPSTFDHDAMYFPIYSGKHDEEWNSCTDCHTTPGNYAIFDCINCHNDAADLADEHDEVSGYIFENNACFACHPTGDD</sequence>
<dbReference type="InterPro" id="IPR051829">
    <property type="entry name" value="Multiheme_Cytochr_ET"/>
</dbReference>
<dbReference type="Proteomes" id="UP000029736">
    <property type="component" value="Unassembled WGS sequence"/>
</dbReference>
<dbReference type="Gene3D" id="1.10.1130.10">
    <property type="entry name" value="Flavocytochrome C3, Chain A"/>
    <property type="match status" value="1"/>
</dbReference>
<dbReference type="EMBL" id="JPOS01000010">
    <property type="protein sequence ID" value="KGE89281.1"/>
    <property type="molecule type" value="Genomic_DNA"/>
</dbReference>
<name>A0A098SAW7_9BACT</name>
<dbReference type="PANTHER" id="PTHR35038:SF6">
    <property type="entry name" value="SURFACE LOCALIZED DECAHEME CYTOCHROME C LIPOPROTEIN"/>
    <property type="match status" value="1"/>
</dbReference>
<dbReference type="PANTHER" id="PTHR35038">
    <property type="entry name" value="DISSIMILATORY SULFITE REDUCTASE SIRA"/>
    <property type="match status" value="1"/>
</dbReference>
<evidence type="ECO:0000313" key="2">
    <source>
        <dbReference type="EMBL" id="KGE89281.1"/>
    </source>
</evidence>
<dbReference type="GO" id="GO:0016491">
    <property type="term" value="F:oxidoreductase activity"/>
    <property type="evidence" value="ECO:0007669"/>
    <property type="project" value="TreeGrafter"/>
</dbReference>
<dbReference type="STRING" id="1524460.IX84_02800"/>